<organism evidence="8 9">
    <name type="scientific">Aquirufa echingensis</name>
    <dbReference type="NCBI Taxonomy" id="3096516"/>
    <lineage>
        <taxon>Bacteria</taxon>
        <taxon>Pseudomonadati</taxon>
        <taxon>Bacteroidota</taxon>
        <taxon>Cytophagia</taxon>
        <taxon>Cytophagales</taxon>
        <taxon>Flectobacillaceae</taxon>
        <taxon>Aquirufa</taxon>
    </lineage>
</organism>
<dbReference type="Pfam" id="PF01435">
    <property type="entry name" value="Peptidase_M48"/>
    <property type="match status" value="1"/>
</dbReference>
<evidence type="ECO:0000256" key="6">
    <source>
        <dbReference type="ARBA" id="ARBA00023049"/>
    </source>
</evidence>
<protein>
    <submittedName>
        <fullName evidence="8">M48 family metallopeptidase</fullName>
    </submittedName>
</protein>
<evidence type="ECO:0000256" key="3">
    <source>
        <dbReference type="ARBA" id="ARBA00022723"/>
    </source>
</evidence>
<evidence type="ECO:0000256" key="2">
    <source>
        <dbReference type="ARBA" id="ARBA00022670"/>
    </source>
</evidence>
<accession>A0ABW6CWQ7</accession>
<keyword evidence="4" id="KW-0378">Hydrolase</keyword>
<dbReference type="InterPro" id="IPR001915">
    <property type="entry name" value="Peptidase_M48"/>
</dbReference>
<keyword evidence="6" id="KW-0482">Metalloprotease</keyword>
<dbReference type="EMBL" id="JBBKYA010000002">
    <property type="protein sequence ID" value="MFD3275154.1"/>
    <property type="molecule type" value="Genomic_DNA"/>
</dbReference>
<proteinExistence type="predicted"/>
<feature type="domain" description="Peptidase M48" evidence="7">
    <location>
        <begin position="190"/>
        <end position="367"/>
    </location>
</feature>
<dbReference type="Proteomes" id="UP001598114">
    <property type="component" value="Unassembled WGS sequence"/>
</dbReference>
<keyword evidence="9" id="KW-1185">Reference proteome</keyword>
<keyword evidence="3" id="KW-0479">Metal-binding</keyword>
<comment type="caution">
    <text evidence="8">The sequence shown here is derived from an EMBL/GenBank/DDBJ whole genome shotgun (WGS) entry which is preliminary data.</text>
</comment>
<dbReference type="PANTHER" id="PTHR22726">
    <property type="entry name" value="METALLOENDOPEPTIDASE OMA1"/>
    <property type="match status" value="1"/>
</dbReference>
<name>A0ABW6CWQ7_9BACT</name>
<keyword evidence="5" id="KW-0862">Zinc</keyword>
<reference evidence="8 9" key="1">
    <citation type="submission" date="2024-03" db="EMBL/GenBank/DDBJ databases">
        <title>Aquirufa genome sequencing.</title>
        <authorList>
            <person name="Pitt A."/>
            <person name="Hahn M.W."/>
        </authorList>
    </citation>
    <scope>NUCLEOTIDE SEQUENCE [LARGE SCALE GENOMIC DNA]</scope>
    <source>
        <strain evidence="8 9">PLAD-142S6K</strain>
    </source>
</reference>
<evidence type="ECO:0000256" key="1">
    <source>
        <dbReference type="ARBA" id="ARBA00001947"/>
    </source>
</evidence>
<sequence length="526" mass="59752">MHHFRIFLSTILFFTSGVLIAQSGLNVQLPSTIKFKEPIEVEATEKLGDSIKVGEKMKIKEMIFYKSTDDSKPIVYLNFTKYADGQKSLPIKYFNKFVYTKWTSSEQAWNSILIDKEISKGFLFNINSKAGFQYDLRNDMFIESNEYLDKLIQSDRIFKDDYFEDYLYSLVTKIHPGVLSDGRPGNISIKILKNTEPNAFCLANGTILVTTGLLSTIESEDELIAILTHEIAHFVLDHAVSNYNMEADRKKKAEFWAVFATAVATTADIYMSSNNKNHPTGLLTYSVAVASAVISNEVLKKLGLKYSREQELEADQAARQILNVLNYNKFALDVALKRIKYHNIITGNYMALSGSGSHPNIDERIDAESNQIDEAKFTKQEYLSKVSFINSYNAEIELYYSHHLKALGLVDKNIKSNIATETDYIVKASILRRLYNSKEKMDEVLGLLTKAKSLNVTKDIILNKEEGITLSRIGRNIEAKKSFDLYLLGLNELLKKDDKNSLINDEIEWARKMIFKVSQIGDNVGK</sequence>
<dbReference type="InterPro" id="IPR051156">
    <property type="entry name" value="Mito/Outer_Membr_Metalloprot"/>
</dbReference>
<dbReference type="Gene3D" id="3.30.2010.10">
    <property type="entry name" value="Metalloproteases ('zincins'), catalytic domain"/>
    <property type="match status" value="1"/>
</dbReference>
<evidence type="ECO:0000259" key="7">
    <source>
        <dbReference type="Pfam" id="PF01435"/>
    </source>
</evidence>
<dbReference type="CDD" id="cd07324">
    <property type="entry name" value="M48C_Oma1-like"/>
    <property type="match status" value="1"/>
</dbReference>
<comment type="cofactor">
    <cofactor evidence="1">
        <name>Zn(2+)</name>
        <dbReference type="ChEBI" id="CHEBI:29105"/>
    </cofactor>
</comment>
<evidence type="ECO:0000313" key="8">
    <source>
        <dbReference type="EMBL" id="MFD3275154.1"/>
    </source>
</evidence>
<dbReference type="RefSeq" id="WP_377974907.1">
    <property type="nucleotide sequence ID" value="NZ_JBBKYA010000002.1"/>
</dbReference>
<evidence type="ECO:0000256" key="4">
    <source>
        <dbReference type="ARBA" id="ARBA00022801"/>
    </source>
</evidence>
<keyword evidence="2" id="KW-0645">Protease</keyword>
<evidence type="ECO:0000313" key="9">
    <source>
        <dbReference type="Proteomes" id="UP001598114"/>
    </source>
</evidence>
<evidence type="ECO:0000256" key="5">
    <source>
        <dbReference type="ARBA" id="ARBA00022833"/>
    </source>
</evidence>
<gene>
    <name evidence="8" type="ORF">SKC38_02815</name>
</gene>
<dbReference type="PANTHER" id="PTHR22726:SF1">
    <property type="entry name" value="METALLOENDOPEPTIDASE OMA1, MITOCHONDRIAL"/>
    <property type="match status" value="1"/>
</dbReference>